<evidence type="ECO:0000313" key="5">
    <source>
        <dbReference type="Proteomes" id="UP000009227"/>
    </source>
</evidence>
<dbReference type="SUPFAM" id="SSF53335">
    <property type="entry name" value="S-adenosyl-L-methionine-dependent methyltransferases"/>
    <property type="match status" value="1"/>
</dbReference>
<keyword evidence="4" id="KW-0489">Methyltransferase</keyword>
<dbReference type="Proteomes" id="UP000009227">
    <property type="component" value="Chromosome"/>
</dbReference>
<protein>
    <submittedName>
        <fullName evidence="4">DNA methylase N-4/N-6 domain protein</fullName>
    </submittedName>
</protein>
<dbReference type="InterPro" id="IPR056743">
    <property type="entry name" value="TRM5-TYW2-like_MTfase"/>
</dbReference>
<evidence type="ECO:0000313" key="4">
    <source>
        <dbReference type="EMBL" id="AEF97004.1"/>
    </source>
</evidence>
<dbReference type="KEGG" id="mig:Metig_1470"/>
<dbReference type="AlphaFoldDB" id="F6BAJ1"/>
<keyword evidence="2" id="KW-0949">S-adenosyl-L-methionine</keyword>
<evidence type="ECO:0000259" key="3">
    <source>
        <dbReference type="Pfam" id="PF02475"/>
    </source>
</evidence>
<evidence type="ECO:0000256" key="1">
    <source>
        <dbReference type="ARBA" id="ARBA00022679"/>
    </source>
</evidence>
<dbReference type="GO" id="GO:0008168">
    <property type="term" value="F:methyltransferase activity"/>
    <property type="evidence" value="ECO:0007669"/>
    <property type="project" value="UniProtKB-KW"/>
</dbReference>
<dbReference type="Gene3D" id="3.40.50.150">
    <property type="entry name" value="Vaccinia Virus protein VP39"/>
    <property type="match status" value="1"/>
</dbReference>
<dbReference type="RefSeq" id="WP_013799600.1">
    <property type="nucleotide sequence ID" value="NC_015562.1"/>
</dbReference>
<name>F6BAJ1_METIK</name>
<keyword evidence="1" id="KW-0808">Transferase</keyword>
<gene>
    <name evidence="4" type="ordered locus">Metig_1470</name>
</gene>
<feature type="domain" description="TRM5/TYW2-like methyltransferase" evidence="3">
    <location>
        <begin position="178"/>
        <end position="262"/>
    </location>
</feature>
<accession>F6BAJ1</accession>
<dbReference type="Pfam" id="PF02475">
    <property type="entry name" value="TRM5-TYW2_MTfase"/>
    <property type="match status" value="1"/>
</dbReference>
<dbReference type="InterPro" id="IPR029063">
    <property type="entry name" value="SAM-dependent_MTases_sf"/>
</dbReference>
<sequence>MLSKETIIKKIKSYKPCKKCNKPLPKTVPIEKLNLKNRKNICECGKRHIDDVMLNVYEIMNNFGEFKSENVSLKDVGVPLIEVGYPLKYLPVLRENELIIMADVSRECAEEIVKIKEIKGVLSTNQKFSSNSSDINKLLAGDDFRCDVFPLGNDCIIVCKNQSKVHIEFPRPYNPKVSKIKRLNLKNKVVIDGFCGVGTLGMVALKMGAKKVIFCDINKHAIDNLIYNMELNFGEEIFERVEIFNADFLDLDVKGDICFVDLFPYMEPDIYLKKAKEIADEVVII</sequence>
<dbReference type="OrthoDB" id="134019at2157"/>
<dbReference type="STRING" id="880724.Metig_1470"/>
<dbReference type="CDD" id="cd02440">
    <property type="entry name" value="AdoMet_MTases"/>
    <property type="match status" value="1"/>
</dbReference>
<reference evidence="4 5" key="1">
    <citation type="submission" date="2011-05" db="EMBL/GenBank/DDBJ databases">
        <title>Complete sequence of Methanotorris igneus Kol 5.</title>
        <authorList>
            <consortium name="US DOE Joint Genome Institute"/>
            <person name="Lucas S."/>
            <person name="Han J."/>
            <person name="Lapidus A."/>
            <person name="Cheng J.-F."/>
            <person name="Goodwin L."/>
            <person name="Pitluck S."/>
            <person name="Peters L."/>
            <person name="Mikhailova N."/>
            <person name="Chertkov O."/>
            <person name="Han C."/>
            <person name="Tapia R."/>
            <person name="Land M."/>
            <person name="Hauser L."/>
            <person name="Kyrpides N."/>
            <person name="Ivanova N."/>
            <person name="Pagani I."/>
            <person name="Sieprawska-Lupa M."/>
            <person name="Whitman W."/>
            <person name="Woyke T."/>
        </authorList>
    </citation>
    <scope>NUCLEOTIDE SEQUENCE [LARGE SCALE GENOMIC DNA]</scope>
    <source>
        <strain evidence="5">DSM 5666 / JCM 11834 / Kol 5</strain>
    </source>
</reference>
<dbReference type="GeneID" id="10644343"/>
<organism evidence="5">
    <name type="scientific">Methanotorris igneus (strain DSM 5666 / JCM 11834 / Kol 5)</name>
    <dbReference type="NCBI Taxonomy" id="880724"/>
    <lineage>
        <taxon>Archaea</taxon>
        <taxon>Methanobacteriati</taxon>
        <taxon>Methanobacteriota</taxon>
        <taxon>Methanomada group</taxon>
        <taxon>Methanococci</taxon>
        <taxon>Methanococcales</taxon>
        <taxon>Methanocaldococcaceae</taxon>
        <taxon>Methanotorris</taxon>
    </lineage>
</organism>
<evidence type="ECO:0000256" key="2">
    <source>
        <dbReference type="ARBA" id="ARBA00022691"/>
    </source>
</evidence>
<dbReference type="EMBL" id="CP002737">
    <property type="protein sequence ID" value="AEF97004.1"/>
    <property type="molecule type" value="Genomic_DNA"/>
</dbReference>
<dbReference type="HOGENOM" id="CLU_069059_0_0_2"/>
<dbReference type="GO" id="GO:0032259">
    <property type="term" value="P:methylation"/>
    <property type="evidence" value="ECO:0007669"/>
    <property type="project" value="UniProtKB-KW"/>
</dbReference>
<proteinExistence type="predicted"/>
<keyword evidence="5" id="KW-1185">Reference proteome</keyword>